<keyword evidence="8" id="KW-1185">Reference proteome</keyword>
<evidence type="ECO:0000256" key="1">
    <source>
        <dbReference type="ARBA" id="ARBA00004141"/>
    </source>
</evidence>
<dbReference type="GO" id="GO:0016020">
    <property type="term" value="C:membrane"/>
    <property type="evidence" value="ECO:0007669"/>
    <property type="project" value="UniProtKB-SubCell"/>
</dbReference>
<name>A0A7K1UEB9_9MICC</name>
<evidence type="ECO:0000256" key="4">
    <source>
        <dbReference type="ARBA" id="ARBA00023136"/>
    </source>
</evidence>
<organism evidence="7 8">
    <name type="scientific">Nesterenkonia alkaliphila</name>
    <dbReference type="NCBI Taxonomy" id="1463631"/>
    <lineage>
        <taxon>Bacteria</taxon>
        <taxon>Bacillati</taxon>
        <taxon>Actinomycetota</taxon>
        <taxon>Actinomycetes</taxon>
        <taxon>Micrococcales</taxon>
        <taxon>Micrococcaceae</taxon>
        <taxon>Nesterenkonia</taxon>
    </lineage>
</organism>
<dbReference type="PANTHER" id="PTHR38480">
    <property type="entry name" value="SLR0254 PROTEIN"/>
    <property type="match status" value="1"/>
</dbReference>
<dbReference type="OrthoDB" id="9787732at2"/>
<gene>
    <name evidence="7" type="ORF">GNZ21_00270</name>
</gene>
<evidence type="ECO:0000313" key="8">
    <source>
        <dbReference type="Proteomes" id="UP000460157"/>
    </source>
</evidence>
<evidence type="ECO:0000256" key="3">
    <source>
        <dbReference type="ARBA" id="ARBA00022989"/>
    </source>
</evidence>
<keyword evidence="4 5" id="KW-0472">Membrane</keyword>
<evidence type="ECO:0000313" key="7">
    <source>
        <dbReference type="EMBL" id="MVT24808.1"/>
    </source>
</evidence>
<evidence type="ECO:0000256" key="5">
    <source>
        <dbReference type="SAM" id="Phobius"/>
    </source>
</evidence>
<dbReference type="AlphaFoldDB" id="A0A7K1UEB9"/>
<proteinExistence type="predicted"/>
<evidence type="ECO:0000256" key="2">
    <source>
        <dbReference type="ARBA" id="ARBA00022692"/>
    </source>
</evidence>
<comment type="subcellular location">
    <subcellularLocation>
        <location evidence="1">Membrane</location>
        <topology evidence="1">Multi-pass membrane protein</topology>
    </subcellularLocation>
</comment>
<keyword evidence="2 5" id="KW-0812">Transmembrane</keyword>
<reference evidence="7 8" key="1">
    <citation type="submission" date="2019-12" db="EMBL/GenBank/DDBJ databases">
        <title>Nesterenkonia muleiensis sp. nov., a novel actinobacterium isolated from sap of Populus euphratica.</title>
        <authorList>
            <person name="Wang R."/>
        </authorList>
    </citation>
    <scope>NUCLEOTIDE SEQUENCE [LARGE SCALE GENOMIC DNA]</scope>
    <source>
        <strain evidence="7 8">F10</strain>
    </source>
</reference>
<sequence length="271" mass="29541">MRHVVTGEAVTLDLPSVSVITRGASLLVDLVIYWLALAGIFMGLGQFSYQTQLQPSPAAVAAISLSVVVATLVIAPITVETLTRGRSLGKLIFGVRVVRDDGGSVRFRHSLIRGLAGFAEIYLTLGLLPLLIGMFTERGKRLGDVMAGTYAIRVRHPRVRPMMLPVPAHMAAWAQIADIGQIPDEVAARAARLLRTVETGRKVDLPAVSAISDRLAAQILRHVTPMPPTASSLEFLAAVMGERRNREYQRVRAQQARAEHLHQRIHALPYA</sequence>
<dbReference type="RefSeq" id="WP_157320246.1">
    <property type="nucleotide sequence ID" value="NZ_BMFX01000020.1"/>
</dbReference>
<comment type="caution">
    <text evidence="7">The sequence shown here is derived from an EMBL/GenBank/DDBJ whole genome shotgun (WGS) entry which is preliminary data.</text>
</comment>
<accession>A0A7K1UEB9</accession>
<dbReference type="PANTHER" id="PTHR38480:SF1">
    <property type="entry name" value="SLR0254 PROTEIN"/>
    <property type="match status" value="1"/>
</dbReference>
<feature type="transmembrane region" description="Helical" evidence="5">
    <location>
        <begin position="111"/>
        <end position="132"/>
    </location>
</feature>
<evidence type="ECO:0000259" key="6">
    <source>
        <dbReference type="Pfam" id="PF06271"/>
    </source>
</evidence>
<dbReference type="EMBL" id="WRPM01000004">
    <property type="protein sequence ID" value="MVT24808.1"/>
    <property type="molecule type" value="Genomic_DNA"/>
</dbReference>
<keyword evidence="3 5" id="KW-1133">Transmembrane helix</keyword>
<feature type="domain" description="RDD" evidence="6">
    <location>
        <begin position="20"/>
        <end position="148"/>
    </location>
</feature>
<dbReference type="Pfam" id="PF06271">
    <property type="entry name" value="RDD"/>
    <property type="match status" value="1"/>
</dbReference>
<dbReference type="Proteomes" id="UP000460157">
    <property type="component" value="Unassembled WGS sequence"/>
</dbReference>
<protein>
    <submittedName>
        <fullName evidence="7">RDD family protein</fullName>
    </submittedName>
</protein>
<feature type="transmembrane region" description="Helical" evidence="5">
    <location>
        <begin position="24"/>
        <end position="45"/>
    </location>
</feature>
<dbReference type="InterPro" id="IPR010432">
    <property type="entry name" value="RDD"/>
</dbReference>
<feature type="transmembrane region" description="Helical" evidence="5">
    <location>
        <begin position="57"/>
        <end position="79"/>
    </location>
</feature>